<keyword evidence="3 5" id="KW-1133">Transmembrane helix</keyword>
<evidence type="ECO:0000259" key="6">
    <source>
        <dbReference type="PROSITE" id="PS50850"/>
    </source>
</evidence>
<dbReference type="PROSITE" id="PS50850">
    <property type="entry name" value="MFS"/>
    <property type="match status" value="1"/>
</dbReference>
<evidence type="ECO:0000313" key="7">
    <source>
        <dbReference type="EMBL" id="QCL82400.1"/>
    </source>
</evidence>
<dbReference type="RefSeq" id="WP_080830437.1">
    <property type="nucleotide sequence ID" value="NZ_CP039890.1"/>
</dbReference>
<dbReference type="InterPro" id="IPR011701">
    <property type="entry name" value="MFS"/>
</dbReference>
<organism evidence="7 8">
    <name type="scientific">Agrobacterium tumefaciens</name>
    <dbReference type="NCBI Taxonomy" id="358"/>
    <lineage>
        <taxon>Bacteria</taxon>
        <taxon>Pseudomonadati</taxon>
        <taxon>Pseudomonadota</taxon>
        <taxon>Alphaproteobacteria</taxon>
        <taxon>Hyphomicrobiales</taxon>
        <taxon>Rhizobiaceae</taxon>
        <taxon>Rhizobium/Agrobacterium group</taxon>
        <taxon>Agrobacterium</taxon>
        <taxon>Agrobacterium tumefaciens complex</taxon>
    </lineage>
</organism>
<evidence type="ECO:0000256" key="2">
    <source>
        <dbReference type="ARBA" id="ARBA00022692"/>
    </source>
</evidence>
<dbReference type="EMBL" id="CP039899">
    <property type="protein sequence ID" value="QCL82400.1"/>
    <property type="molecule type" value="Genomic_DNA"/>
</dbReference>
<dbReference type="PANTHER" id="PTHR42718:SF39">
    <property type="entry name" value="ACTINORHODIN TRANSPORTER-RELATED"/>
    <property type="match status" value="1"/>
</dbReference>
<feature type="transmembrane region" description="Helical" evidence="5">
    <location>
        <begin position="442"/>
        <end position="462"/>
    </location>
</feature>
<feature type="transmembrane region" description="Helical" evidence="5">
    <location>
        <begin position="409"/>
        <end position="430"/>
    </location>
</feature>
<feature type="transmembrane region" description="Helical" evidence="5">
    <location>
        <begin position="84"/>
        <end position="103"/>
    </location>
</feature>
<feature type="transmembrane region" description="Helical" evidence="5">
    <location>
        <begin position="368"/>
        <end position="388"/>
    </location>
</feature>
<feature type="transmembrane region" description="Helical" evidence="5">
    <location>
        <begin position="313"/>
        <end position="331"/>
    </location>
</feature>
<feature type="transmembrane region" description="Helical" evidence="5">
    <location>
        <begin position="207"/>
        <end position="227"/>
    </location>
</feature>
<proteinExistence type="predicted"/>
<reference evidence="7 8" key="1">
    <citation type="submission" date="2019-04" db="EMBL/GenBank/DDBJ databases">
        <title>Complete genome sequence of Agrobacterium tumefaciens CFBP5877.</title>
        <authorList>
            <person name="Huang Y.-Y."/>
            <person name="Chiang H.-Y."/>
            <person name="Chou L."/>
            <person name="Lai E.-M."/>
            <person name="Kuo C.-H."/>
        </authorList>
    </citation>
    <scope>NUCLEOTIDE SEQUENCE [LARGE SCALE GENOMIC DNA]</scope>
    <source>
        <strain evidence="7 8">CFBP5877</strain>
        <plasmid evidence="8">patcfbp5877a</plasmid>
    </source>
</reference>
<dbReference type="GO" id="GO:0022857">
    <property type="term" value="F:transmembrane transporter activity"/>
    <property type="evidence" value="ECO:0007669"/>
    <property type="project" value="InterPro"/>
</dbReference>
<protein>
    <submittedName>
        <fullName evidence="7">MFS transporter</fullName>
    </submittedName>
</protein>
<feature type="transmembrane region" description="Helical" evidence="5">
    <location>
        <begin position="52"/>
        <end position="72"/>
    </location>
</feature>
<dbReference type="Gene3D" id="1.20.1250.20">
    <property type="entry name" value="MFS general substrate transporter like domains"/>
    <property type="match status" value="1"/>
</dbReference>
<keyword evidence="4 5" id="KW-0472">Membrane</keyword>
<feature type="transmembrane region" description="Helical" evidence="5">
    <location>
        <begin position="109"/>
        <end position="133"/>
    </location>
</feature>
<dbReference type="Proteomes" id="UP000298579">
    <property type="component" value="Plasmid pAtCFBP5877a"/>
</dbReference>
<dbReference type="InterPro" id="IPR020846">
    <property type="entry name" value="MFS_dom"/>
</dbReference>
<sequence length="472" mass="49721">MIDTSNPDDKLDPRRWIALIILLTGAFLPPLDFFIVNVALPSIRADFRASASTMQLIISGYATTYAVMLITGGRLGDLYGRRNVFLAGMVGFAAASALCGFAWSPAALVAGRILQGFAAAIMAPQALASINAIFPDQEKSRALSFYALTFGMASMVGLFLGGALIALDVLGLGWRAIFLINLPVIAVAAPSAFVMLRETRSAHPSKLDLGGALLIAIALFALIAPLIEGREQGWPIWLIVMLATCLPFFVLFWRHEKHLESTGKDPILAPSLLQNRGLLRGLLAALFFYALAAFWLIFSVYEQGGLGRTPFEAGLAILPTAVGFVLGPFASERILSVFGRFSAGAGMVLQAGGLFGTAALISNGLPQFLFAALFFIGAGQGIALPNLVKSIVQRVDRAQSGLASGLVNSMFQIGGALAAAIVGGLFFSILGPATDVQSIGQAYSVAAVAIAICLLIAGWLSVSLTSTQPLRR</sequence>
<dbReference type="SUPFAM" id="SSF103473">
    <property type="entry name" value="MFS general substrate transporter"/>
    <property type="match status" value="1"/>
</dbReference>
<dbReference type="AlphaFoldDB" id="A0AAE6EI91"/>
<evidence type="ECO:0000313" key="8">
    <source>
        <dbReference type="Proteomes" id="UP000298579"/>
    </source>
</evidence>
<dbReference type="InterPro" id="IPR036259">
    <property type="entry name" value="MFS_trans_sf"/>
</dbReference>
<feature type="transmembrane region" description="Helical" evidence="5">
    <location>
        <begin position="145"/>
        <end position="167"/>
    </location>
</feature>
<feature type="domain" description="Major facilitator superfamily (MFS) profile" evidence="6">
    <location>
        <begin position="18"/>
        <end position="465"/>
    </location>
</feature>
<evidence type="ECO:0000256" key="1">
    <source>
        <dbReference type="ARBA" id="ARBA00004141"/>
    </source>
</evidence>
<feature type="transmembrane region" description="Helical" evidence="5">
    <location>
        <begin position="173"/>
        <end position="195"/>
    </location>
</feature>
<dbReference type="CDD" id="cd17321">
    <property type="entry name" value="MFS_MMR_MDR_like"/>
    <property type="match status" value="1"/>
</dbReference>
<geneLocation type="plasmid" evidence="8">
    <name>patcfbp5877a</name>
</geneLocation>
<accession>A0AAE6EI91</accession>
<feature type="transmembrane region" description="Helical" evidence="5">
    <location>
        <begin position="233"/>
        <end position="253"/>
    </location>
</feature>
<feature type="transmembrane region" description="Helical" evidence="5">
    <location>
        <begin position="16"/>
        <end position="40"/>
    </location>
</feature>
<gene>
    <name evidence="7" type="ORF">CFBP5877_25040</name>
</gene>
<name>A0AAE6EI91_AGRTU</name>
<dbReference type="PANTHER" id="PTHR42718">
    <property type="entry name" value="MAJOR FACILITATOR SUPERFAMILY MULTIDRUG TRANSPORTER MFSC"/>
    <property type="match status" value="1"/>
</dbReference>
<dbReference type="Pfam" id="PF07690">
    <property type="entry name" value="MFS_1"/>
    <property type="match status" value="1"/>
</dbReference>
<feature type="transmembrane region" description="Helical" evidence="5">
    <location>
        <begin position="343"/>
        <end position="362"/>
    </location>
</feature>
<evidence type="ECO:0000256" key="5">
    <source>
        <dbReference type="SAM" id="Phobius"/>
    </source>
</evidence>
<keyword evidence="2 5" id="KW-0812">Transmembrane</keyword>
<feature type="transmembrane region" description="Helical" evidence="5">
    <location>
        <begin position="281"/>
        <end position="301"/>
    </location>
</feature>
<dbReference type="GO" id="GO:0016020">
    <property type="term" value="C:membrane"/>
    <property type="evidence" value="ECO:0007669"/>
    <property type="project" value="UniProtKB-SubCell"/>
</dbReference>
<dbReference type="Gene3D" id="1.20.1720.10">
    <property type="entry name" value="Multidrug resistance protein D"/>
    <property type="match status" value="1"/>
</dbReference>
<evidence type="ECO:0000256" key="4">
    <source>
        <dbReference type="ARBA" id="ARBA00023136"/>
    </source>
</evidence>
<comment type="subcellular location">
    <subcellularLocation>
        <location evidence="1">Membrane</location>
        <topology evidence="1">Multi-pass membrane protein</topology>
    </subcellularLocation>
</comment>
<keyword evidence="7" id="KW-0614">Plasmid</keyword>
<evidence type="ECO:0000256" key="3">
    <source>
        <dbReference type="ARBA" id="ARBA00022989"/>
    </source>
</evidence>